<dbReference type="AlphaFoldDB" id="A0AAW2FFB2"/>
<accession>A0AAW2FFB2</accession>
<evidence type="ECO:0000313" key="1">
    <source>
        <dbReference type="EMBL" id="KAL0113930.1"/>
    </source>
</evidence>
<keyword evidence="2" id="KW-1185">Reference proteome</keyword>
<dbReference type="EMBL" id="JADYXP020000011">
    <property type="protein sequence ID" value="KAL0113930.1"/>
    <property type="molecule type" value="Genomic_DNA"/>
</dbReference>
<dbReference type="Proteomes" id="UP001430953">
    <property type="component" value="Unassembled WGS sequence"/>
</dbReference>
<gene>
    <name evidence="1" type="ORF">PUN28_011336</name>
</gene>
<protein>
    <recommendedName>
        <fullName evidence="3">Secreted protein</fullName>
    </recommendedName>
</protein>
<name>A0AAW2FFB2_9HYME</name>
<reference evidence="1 2" key="1">
    <citation type="submission" date="2023-03" db="EMBL/GenBank/DDBJ databases">
        <title>High recombination rates correlate with genetic variation in Cardiocondyla obscurior ants.</title>
        <authorList>
            <person name="Errbii M."/>
        </authorList>
    </citation>
    <scope>NUCLEOTIDE SEQUENCE [LARGE SCALE GENOMIC DNA]</scope>
    <source>
        <strain evidence="1">Alpha-2009</strain>
        <tissue evidence="1">Whole body</tissue>
    </source>
</reference>
<evidence type="ECO:0000313" key="2">
    <source>
        <dbReference type="Proteomes" id="UP001430953"/>
    </source>
</evidence>
<organism evidence="1 2">
    <name type="scientific">Cardiocondyla obscurior</name>
    <dbReference type="NCBI Taxonomy" id="286306"/>
    <lineage>
        <taxon>Eukaryota</taxon>
        <taxon>Metazoa</taxon>
        <taxon>Ecdysozoa</taxon>
        <taxon>Arthropoda</taxon>
        <taxon>Hexapoda</taxon>
        <taxon>Insecta</taxon>
        <taxon>Pterygota</taxon>
        <taxon>Neoptera</taxon>
        <taxon>Endopterygota</taxon>
        <taxon>Hymenoptera</taxon>
        <taxon>Apocrita</taxon>
        <taxon>Aculeata</taxon>
        <taxon>Formicoidea</taxon>
        <taxon>Formicidae</taxon>
        <taxon>Myrmicinae</taxon>
        <taxon>Cardiocondyla</taxon>
    </lineage>
</organism>
<sequence length="86" mass="10359">MQCVPAVRINRHCALFLHNTRLCVCRDDEQKHFRMQSCLSRLLTECVKSLKTIPKICTERRVRRYEWFSAHFILLKFLRNHLLETG</sequence>
<comment type="caution">
    <text evidence="1">The sequence shown here is derived from an EMBL/GenBank/DDBJ whole genome shotgun (WGS) entry which is preliminary data.</text>
</comment>
<proteinExistence type="predicted"/>
<evidence type="ECO:0008006" key="3">
    <source>
        <dbReference type="Google" id="ProtNLM"/>
    </source>
</evidence>